<keyword evidence="3" id="KW-1185">Reference proteome</keyword>
<sequence length="130" mass="14706">MSKFKEEILNFVHENFQANWAYEVEQSLMQSPGKCFIATKEGKLLGFACYDASAKGFFGPIGVLTSDRGKNIGTLLLLRTLEAMREYGYGYAIIGWVSEAEQFYRKTVSAEYIKNGEPENSVYANLIFMN</sequence>
<dbReference type="OrthoDB" id="4016818at2"/>
<name>A0A1W1XE75_9CLOT</name>
<accession>A0A1W1XE75</accession>
<dbReference type="InterPro" id="IPR016181">
    <property type="entry name" value="Acyl_CoA_acyltransferase"/>
</dbReference>
<dbReference type="InterPro" id="IPR000182">
    <property type="entry name" value="GNAT_dom"/>
</dbReference>
<protein>
    <recommendedName>
        <fullName evidence="1">N-acetyltransferase domain-containing protein</fullName>
    </recommendedName>
</protein>
<organism evidence="2 3">
    <name type="scientific">Clostridium acidisoli DSM 12555</name>
    <dbReference type="NCBI Taxonomy" id="1121291"/>
    <lineage>
        <taxon>Bacteria</taxon>
        <taxon>Bacillati</taxon>
        <taxon>Bacillota</taxon>
        <taxon>Clostridia</taxon>
        <taxon>Eubacteriales</taxon>
        <taxon>Clostridiaceae</taxon>
        <taxon>Clostridium</taxon>
    </lineage>
</organism>
<gene>
    <name evidence="2" type="ORF">SAMN02745134_01577</name>
</gene>
<dbReference type="Gene3D" id="3.40.630.30">
    <property type="match status" value="1"/>
</dbReference>
<dbReference type="Pfam" id="PF00583">
    <property type="entry name" value="Acetyltransf_1"/>
    <property type="match status" value="1"/>
</dbReference>
<evidence type="ECO:0000313" key="3">
    <source>
        <dbReference type="Proteomes" id="UP000192468"/>
    </source>
</evidence>
<reference evidence="2 3" key="1">
    <citation type="submission" date="2017-04" db="EMBL/GenBank/DDBJ databases">
        <authorList>
            <person name="Afonso C.L."/>
            <person name="Miller P.J."/>
            <person name="Scott M.A."/>
            <person name="Spackman E."/>
            <person name="Goraichik I."/>
            <person name="Dimitrov K.M."/>
            <person name="Suarez D.L."/>
            <person name="Swayne D.E."/>
        </authorList>
    </citation>
    <scope>NUCLEOTIDE SEQUENCE [LARGE SCALE GENOMIC DNA]</scope>
    <source>
        <strain evidence="2 3">DSM 12555</strain>
    </source>
</reference>
<dbReference type="GO" id="GO:0016747">
    <property type="term" value="F:acyltransferase activity, transferring groups other than amino-acyl groups"/>
    <property type="evidence" value="ECO:0007669"/>
    <property type="project" value="InterPro"/>
</dbReference>
<evidence type="ECO:0000313" key="2">
    <source>
        <dbReference type="EMBL" id="SMC22187.1"/>
    </source>
</evidence>
<dbReference type="STRING" id="1121291.SAMN02745134_01577"/>
<dbReference type="EMBL" id="FWXH01000003">
    <property type="protein sequence ID" value="SMC22187.1"/>
    <property type="molecule type" value="Genomic_DNA"/>
</dbReference>
<proteinExistence type="predicted"/>
<evidence type="ECO:0000259" key="1">
    <source>
        <dbReference type="PROSITE" id="PS51186"/>
    </source>
</evidence>
<dbReference type="RefSeq" id="WP_084115048.1">
    <property type="nucleotide sequence ID" value="NZ_FWXH01000003.1"/>
</dbReference>
<dbReference type="AlphaFoldDB" id="A0A1W1XE75"/>
<dbReference type="CDD" id="cd04301">
    <property type="entry name" value="NAT_SF"/>
    <property type="match status" value="1"/>
</dbReference>
<dbReference type="Proteomes" id="UP000192468">
    <property type="component" value="Unassembled WGS sequence"/>
</dbReference>
<dbReference type="SUPFAM" id="SSF55729">
    <property type="entry name" value="Acyl-CoA N-acyltransferases (Nat)"/>
    <property type="match status" value="1"/>
</dbReference>
<dbReference type="PROSITE" id="PS51186">
    <property type="entry name" value="GNAT"/>
    <property type="match status" value="1"/>
</dbReference>
<feature type="domain" description="N-acetyltransferase" evidence="1">
    <location>
        <begin position="1"/>
        <end position="130"/>
    </location>
</feature>